<dbReference type="EC" id="2.3.1.179" evidence="3 14"/>
<name>A0A4Q7V270_PSEST</name>
<dbReference type="InterPro" id="IPR018201">
    <property type="entry name" value="Ketoacyl_synth_AS"/>
</dbReference>
<evidence type="ECO:0000256" key="4">
    <source>
        <dbReference type="ARBA" id="ARBA00014657"/>
    </source>
</evidence>
<dbReference type="PROSITE" id="PS52004">
    <property type="entry name" value="KS3_2"/>
    <property type="match status" value="1"/>
</dbReference>
<feature type="domain" description="Ketosynthase family 3 (KS3)" evidence="18">
    <location>
        <begin position="6"/>
        <end position="413"/>
    </location>
</feature>
<dbReference type="InterPro" id="IPR014030">
    <property type="entry name" value="Ketoacyl_synth_N"/>
</dbReference>
<reference evidence="19 20" key="1">
    <citation type="submission" date="2019-02" db="EMBL/GenBank/DDBJ databases">
        <title>Sequencing the genomes of 1000 actinobacteria strains.</title>
        <authorList>
            <person name="Klenk H.-P."/>
        </authorList>
    </citation>
    <scope>NUCLEOTIDE SEQUENCE [LARGE SCALE GENOMIC DNA]</scope>
    <source>
        <strain evidence="19 20">DSM 45779</strain>
    </source>
</reference>
<evidence type="ECO:0000256" key="1">
    <source>
        <dbReference type="ARBA" id="ARBA00005194"/>
    </source>
</evidence>
<dbReference type="SMART" id="SM00825">
    <property type="entry name" value="PKS_KS"/>
    <property type="match status" value="1"/>
</dbReference>
<evidence type="ECO:0000256" key="16">
    <source>
        <dbReference type="RuleBase" id="RU003694"/>
    </source>
</evidence>
<comment type="pathway">
    <text evidence="1 14">Lipid metabolism; fatty acid biosynthesis.</text>
</comment>
<keyword evidence="10 14" id="KW-0012">Acyltransferase</keyword>
<keyword evidence="6 14" id="KW-0808">Transferase</keyword>
<dbReference type="EMBL" id="SHKL01000001">
    <property type="protein sequence ID" value="RZT88652.1"/>
    <property type="molecule type" value="Genomic_DNA"/>
</dbReference>
<feature type="region of interest" description="Disordered" evidence="17">
    <location>
        <begin position="208"/>
        <end position="229"/>
    </location>
</feature>
<evidence type="ECO:0000256" key="13">
    <source>
        <dbReference type="ARBA" id="ARBA00047659"/>
    </source>
</evidence>
<evidence type="ECO:0000256" key="7">
    <source>
        <dbReference type="ARBA" id="ARBA00022832"/>
    </source>
</evidence>
<accession>A0A4Q7V270</accession>
<comment type="catalytic activity">
    <reaction evidence="12 14">
        <text>(9Z)-hexadecenoyl-[ACP] + malonyl-[ACP] + H(+) = 3-oxo-(11Z)-octadecenoyl-[ACP] + holo-[ACP] + CO2</text>
        <dbReference type="Rhea" id="RHEA:55040"/>
        <dbReference type="Rhea" id="RHEA-COMP:9623"/>
        <dbReference type="Rhea" id="RHEA-COMP:9685"/>
        <dbReference type="Rhea" id="RHEA-COMP:10800"/>
        <dbReference type="Rhea" id="RHEA-COMP:14074"/>
        <dbReference type="ChEBI" id="CHEBI:15378"/>
        <dbReference type="ChEBI" id="CHEBI:16526"/>
        <dbReference type="ChEBI" id="CHEBI:64479"/>
        <dbReference type="ChEBI" id="CHEBI:78449"/>
        <dbReference type="ChEBI" id="CHEBI:83989"/>
        <dbReference type="ChEBI" id="CHEBI:138538"/>
        <dbReference type="EC" id="2.3.1.179"/>
    </reaction>
</comment>
<dbReference type="PANTHER" id="PTHR11712:SF336">
    <property type="entry name" value="3-OXOACYL-[ACYL-CARRIER-PROTEIN] SYNTHASE, MITOCHONDRIAL"/>
    <property type="match status" value="1"/>
</dbReference>
<dbReference type="PANTHER" id="PTHR11712">
    <property type="entry name" value="POLYKETIDE SYNTHASE-RELATED"/>
    <property type="match status" value="1"/>
</dbReference>
<evidence type="ECO:0000259" key="18">
    <source>
        <dbReference type="PROSITE" id="PS52004"/>
    </source>
</evidence>
<dbReference type="GO" id="GO:0006633">
    <property type="term" value="P:fatty acid biosynthetic process"/>
    <property type="evidence" value="ECO:0007669"/>
    <property type="project" value="UniProtKB-UniRule"/>
</dbReference>
<comment type="caution">
    <text evidence="19">The sequence shown here is derived from an EMBL/GenBank/DDBJ whole genome shotgun (WGS) entry which is preliminary data.</text>
</comment>
<organism evidence="19 20">
    <name type="scientific">Pseudonocardia sediminis</name>
    <dbReference type="NCBI Taxonomy" id="1397368"/>
    <lineage>
        <taxon>Bacteria</taxon>
        <taxon>Bacillati</taxon>
        <taxon>Actinomycetota</taxon>
        <taxon>Actinomycetes</taxon>
        <taxon>Pseudonocardiales</taxon>
        <taxon>Pseudonocardiaceae</taxon>
        <taxon>Pseudonocardia</taxon>
    </lineage>
</organism>
<protein>
    <recommendedName>
        <fullName evidence="4 14">3-oxoacyl-[acyl-carrier-protein] synthase 2</fullName>
        <ecNumber evidence="3 14">2.3.1.179</ecNumber>
    </recommendedName>
</protein>
<evidence type="ECO:0000256" key="2">
    <source>
        <dbReference type="ARBA" id="ARBA00008467"/>
    </source>
</evidence>
<comment type="similarity">
    <text evidence="2 14 16">Belongs to the thiolase-like superfamily. Beta-ketoacyl-ACP synthases family.</text>
</comment>
<dbReference type="InterPro" id="IPR014031">
    <property type="entry name" value="Ketoacyl_synth_C"/>
</dbReference>
<dbReference type="UniPathway" id="UPA00094"/>
<evidence type="ECO:0000256" key="8">
    <source>
        <dbReference type="ARBA" id="ARBA00023098"/>
    </source>
</evidence>
<evidence type="ECO:0000256" key="15">
    <source>
        <dbReference type="PIRSR" id="PIRSR000447-1"/>
    </source>
</evidence>
<evidence type="ECO:0000313" key="20">
    <source>
        <dbReference type="Proteomes" id="UP000291591"/>
    </source>
</evidence>
<evidence type="ECO:0000256" key="11">
    <source>
        <dbReference type="ARBA" id="ARBA00024006"/>
    </source>
</evidence>
<keyword evidence="7" id="KW-0276">Fatty acid metabolism</keyword>
<dbReference type="PIRSF" id="PIRSF000447">
    <property type="entry name" value="KAS_II"/>
    <property type="match status" value="1"/>
</dbReference>
<dbReference type="InterPro" id="IPR017568">
    <property type="entry name" value="3-oxoacyl-ACP_synth-2"/>
</dbReference>
<keyword evidence="5 14" id="KW-0444">Lipid biosynthesis</keyword>
<keyword evidence="8" id="KW-0443">Lipid metabolism</keyword>
<keyword evidence="9 14" id="KW-0275">Fatty acid biosynthesis</keyword>
<comment type="catalytic activity">
    <reaction evidence="13 14">
        <text>a fatty acyl-[ACP] + malonyl-[ACP] + H(+) = a 3-oxoacyl-[ACP] + holo-[ACP] + CO2</text>
        <dbReference type="Rhea" id="RHEA:22836"/>
        <dbReference type="Rhea" id="RHEA-COMP:9623"/>
        <dbReference type="Rhea" id="RHEA-COMP:9685"/>
        <dbReference type="Rhea" id="RHEA-COMP:9916"/>
        <dbReference type="Rhea" id="RHEA-COMP:14125"/>
        <dbReference type="ChEBI" id="CHEBI:15378"/>
        <dbReference type="ChEBI" id="CHEBI:16526"/>
        <dbReference type="ChEBI" id="CHEBI:64479"/>
        <dbReference type="ChEBI" id="CHEBI:78449"/>
        <dbReference type="ChEBI" id="CHEBI:78776"/>
        <dbReference type="ChEBI" id="CHEBI:138651"/>
    </reaction>
</comment>
<evidence type="ECO:0000256" key="14">
    <source>
        <dbReference type="PIRNR" id="PIRNR000447"/>
    </source>
</evidence>
<comment type="function">
    <text evidence="11 14">Involved in the type II fatty acid elongation cycle. Catalyzes the elongation of a wide range of acyl-ACP by the addition of two carbons from malonyl-ACP to an acyl acceptor. Can efficiently catalyze the conversion of palmitoleoyl-ACP (cis-hexadec-9-enoyl-ACP) to cis-vaccenoyl-ACP (cis-octadec-11-enoyl-ACP), an essential step in the thermal regulation of fatty acid composition.</text>
</comment>
<proteinExistence type="inferred from homology"/>
<gene>
    <name evidence="19" type="ORF">EV383_5596</name>
</gene>
<keyword evidence="20" id="KW-1185">Reference proteome</keyword>
<dbReference type="CDD" id="cd00834">
    <property type="entry name" value="KAS_I_II"/>
    <property type="match status" value="1"/>
</dbReference>
<dbReference type="PROSITE" id="PS00606">
    <property type="entry name" value="KS3_1"/>
    <property type="match status" value="1"/>
</dbReference>
<evidence type="ECO:0000256" key="10">
    <source>
        <dbReference type="ARBA" id="ARBA00023315"/>
    </source>
</evidence>
<dbReference type="NCBIfam" id="TIGR03150">
    <property type="entry name" value="fabF"/>
    <property type="match status" value="1"/>
</dbReference>
<dbReference type="SUPFAM" id="SSF53901">
    <property type="entry name" value="Thiolase-like"/>
    <property type="match status" value="2"/>
</dbReference>
<dbReference type="InterPro" id="IPR000794">
    <property type="entry name" value="Beta-ketoacyl_synthase"/>
</dbReference>
<dbReference type="InterPro" id="IPR020841">
    <property type="entry name" value="PKS_Beta-ketoAc_synthase_dom"/>
</dbReference>
<dbReference type="OrthoDB" id="9808669at2"/>
<dbReference type="FunFam" id="3.40.47.10:FF:000018">
    <property type="entry name" value="3-oxoacyl-[acyl-carrier-protein] synthase 2"/>
    <property type="match status" value="1"/>
</dbReference>
<evidence type="ECO:0000313" key="19">
    <source>
        <dbReference type="EMBL" id="RZT88652.1"/>
    </source>
</evidence>
<dbReference type="NCBIfam" id="NF005589">
    <property type="entry name" value="PRK07314.1"/>
    <property type="match status" value="1"/>
</dbReference>
<feature type="compositionally biased region" description="Polar residues" evidence="17">
    <location>
        <begin position="208"/>
        <end position="221"/>
    </location>
</feature>
<dbReference type="Proteomes" id="UP000291591">
    <property type="component" value="Unassembled WGS sequence"/>
</dbReference>
<evidence type="ECO:0000256" key="3">
    <source>
        <dbReference type="ARBA" id="ARBA00012356"/>
    </source>
</evidence>
<dbReference type="RefSeq" id="WP_130292627.1">
    <property type="nucleotide sequence ID" value="NZ_SHKL01000001.1"/>
</dbReference>
<dbReference type="GO" id="GO:0004315">
    <property type="term" value="F:3-oxoacyl-[acyl-carrier-protein] synthase activity"/>
    <property type="evidence" value="ECO:0007669"/>
    <property type="project" value="UniProtKB-UniRule"/>
</dbReference>
<dbReference type="Gene3D" id="3.40.47.10">
    <property type="match status" value="1"/>
</dbReference>
<dbReference type="InterPro" id="IPR016039">
    <property type="entry name" value="Thiolase-like"/>
</dbReference>
<sequence>MSDVARHRTVITGWGAVTPLALDAPQTWEGLLAGRSGIGTVTGFDCSDLPTSIAGEVHDFDPDVHLSHQQKRRMDRYSQYAYVAAAEALAASGLELDEESAARTGVLIGSGYGPTGALARYHQIMLDKGPRAVSPLATVAGAIDSAAGEISMAHGLTGPSRALSSACASGTDALGEAMRWIRHGVVDAVVTGGSEDILTRIDMASTGNAKALSTRTDSPQEASRPFDEDRDGFVMAAGSAVAVLESAERAVARGAPILAEIIGYASTSDAHHWTAPHPEGRGVRAAMTGALADAHLTPEEIGYINAHGTSTRLNDRSELDAIRAVFGDHTSRIPISSTKSMTGHLIGGTGALEAMVATNVIRDRAVPPTINCCQPIDPTVNFVAHEAQEHDVDTVLSNSFGFGGHNASLVLRRWAG</sequence>
<dbReference type="Pfam" id="PF02801">
    <property type="entry name" value="Ketoacyl-synt_C"/>
    <property type="match status" value="1"/>
</dbReference>
<dbReference type="Pfam" id="PF00109">
    <property type="entry name" value="ketoacyl-synt"/>
    <property type="match status" value="1"/>
</dbReference>
<evidence type="ECO:0000256" key="17">
    <source>
        <dbReference type="SAM" id="MobiDB-lite"/>
    </source>
</evidence>
<dbReference type="AlphaFoldDB" id="A0A4Q7V270"/>
<evidence type="ECO:0000256" key="9">
    <source>
        <dbReference type="ARBA" id="ARBA00023160"/>
    </source>
</evidence>
<evidence type="ECO:0000256" key="5">
    <source>
        <dbReference type="ARBA" id="ARBA00022516"/>
    </source>
</evidence>
<evidence type="ECO:0000256" key="12">
    <source>
        <dbReference type="ARBA" id="ARBA00047318"/>
    </source>
</evidence>
<evidence type="ECO:0000256" key="6">
    <source>
        <dbReference type="ARBA" id="ARBA00022679"/>
    </source>
</evidence>
<feature type="active site" description="For beta-ketoacyl synthase activity" evidence="15">
    <location>
        <position position="167"/>
    </location>
</feature>